<evidence type="ECO:0000256" key="10">
    <source>
        <dbReference type="PIRNR" id="PIRNR003097"/>
    </source>
</evidence>
<evidence type="ECO:0000256" key="6">
    <source>
        <dbReference type="ARBA" id="ARBA00022692"/>
    </source>
</evidence>
<accession>A0A1F7JFM3</accession>
<evidence type="ECO:0000313" key="15">
    <source>
        <dbReference type="Proteomes" id="UP000178486"/>
    </source>
</evidence>
<feature type="transmembrane region" description="Helical" evidence="11">
    <location>
        <begin position="260"/>
        <end position="285"/>
    </location>
</feature>
<evidence type="ECO:0000256" key="8">
    <source>
        <dbReference type="ARBA" id="ARBA00023136"/>
    </source>
</evidence>
<comment type="caution">
    <text evidence="14">The sequence shown here is derived from an EMBL/GenBank/DDBJ whole genome shotgun (WGS) entry which is preliminary data.</text>
</comment>
<evidence type="ECO:0000256" key="7">
    <source>
        <dbReference type="ARBA" id="ARBA00022989"/>
    </source>
</evidence>
<dbReference type="AlphaFoldDB" id="A0A1F7JFM3"/>
<comment type="similarity">
    <text evidence="2 10">Belongs to the ABC-4 integral membrane protein family. FtsX subfamily.</text>
</comment>
<evidence type="ECO:0000256" key="2">
    <source>
        <dbReference type="ARBA" id="ARBA00007379"/>
    </source>
</evidence>
<gene>
    <name evidence="14" type="ORF">A3B56_01740</name>
</gene>
<dbReference type="InterPro" id="IPR004513">
    <property type="entry name" value="FtsX"/>
</dbReference>
<feature type="transmembrane region" description="Helical" evidence="11">
    <location>
        <begin position="165"/>
        <end position="186"/>
    </location>
</feature>
<evidence type="ECO:0000256" key="11">
    <source>
        <dbReference type="SAM" id="Phobius"/>
    </source>
</evidence>
<dbReference type="Proteomes" id="UP000178486">
    <property type="component" value="Unassembled WGS sequence"/>
</dbReference>
<organism evidence="14 15">
    <name type="scientific">Candidatus Roizmanbacteria bacterium RIFCSPLOWO2_01_FULL_45_11</name>
    <dbReference type="NCBI Taxonomy" id="1802070"/>
    <lineage>
        <taxon>Bacteria</taxon>
        <taxon>Candidatus Roizmaniibacteriota</taxon>
    </lineage>
</organism>
<evidence type="ECO:0000256" key="9">
    <source>
        <dbReference type="ARBA" id="ARBA00023306"/>
    </source>
</evidence>
<protein>
    <recommendedName>
        <fullName evidence="3 10">Cell division protein FtsX</fullName>
    </recommendedName>
</protein>
<evidence type="ECO:0000256" key="4">
    <source>
        <dbReference type="ARBA" id="ARBA00022475"/>
    </source>
</evidence>
<feature type="domain" description="FtsX extracellular" evidence="13">
    <location>
        <begin position="55"/>
        <end position="146"/>
    </location>
</feature>
<keyword evidence="4 10" id="KW-1003">Cell membrane</keyword>
<dbReference type="Gene3D" id="3.30.70.3040">
    <property type="match status" value="1"/>
</dbReference>
<keyword evidence="7 11" id="KW-1133">Transmembrane helix</keyword>
<comment type="subcellular location">
    <subcellularLocation>
        <location evidence="1">Cell membrane</location>
        <topology evidence="1">Multi-pass membrane protein</topology>
    </subcellularLocation>
</comment>
<name>A0A1F7JFM3_9BACT</name>
<reference evidence="14 15" key="1">
    <citation type="journal article" date="2016" name="Nat. Commun.">
        <title>Thousands of microbial genomes shed light on interconnected biogeochemical processes in an aquifer system.</title>
        <authorList>
            <person name="Anantharaman K."/>
            <person name="Brown C.T."/>
            <person name="Hug L.A."/>
            <person name="Sharon I."/>
            <person name="Castelle C.J."/>
            <person name="Probst A.J."/>
            <person name="Thomas B.C."/>
            <person name="Singh A."/>
            <person name="Wilkins M.J."/>
            <person name="Karaoz U."/>
            <person name="Brodie E.L."/>
            <person name="Williams K.H."/>
            <person name="Hubbard S.S."/>
            <person name="Banfield J.F."/>
        </authorList>
    </citation>
    <scope>NUCLEOTIDE SEQUENCE [LARGE SCALE GENOMIC DNA]</scope>
</reference>
<feature type="transmembrane region" description="Helical" evidence="11">
    <location>
        <begin position="20"/>
        <end position="47"/>
    </location>
</feature>
<dbReference type="Pfam" id="PF02687">
    <property type="entry name" value="FtsX"/>
    <property type="match status" value="1"/>
</dbReference>
<dbReference type="PANTHER" id="PTHR47755">
    <property type="entry name" value="CELL DIVISION PROTEIN FTSX"/>
    <property type="match status" value="1"/>
</dbReference>
<dbReference type="PANTHER" id="PTHR47755:SF1">
    <property type="entry name" value="CELL DIVISION PROTEIN FTSX"/>
    <property type="match status" value="1"/>
</dbReference>
<feature type="domain" description="ABC3 transporter permease C-terminal" evidence="12">
    <location>
        <begin position="170"/>
        <end position="287"/>
    </location>
</feature>
<evidence type="ECO:0000256" key="3">
    <source>
        <dbReference type="ARBA" id="ARBA00021907"/>
    </source>
</evidence>
<dbReference type="GO" id="GO:0005886">
    <property type="term" value="C:plasma membrane"/>
    <property type="evidence" value="ECO:0007669"/>
    <property type="project" value="UniProtKB-SubCell"/>
</dbReference>
<keyword evidence="9 10" id="KW-0131">Cell cycle</keyword>
<evidence type="ECO:0000259" key="12">
    <source>
        <dbReference type="Pfam" id="PF02687"/>
    </source>
</evidence>
<evidence type="ECO:0000256" key="1">
    <source>
        <dbReference type="ARBA" id="ARBA00004651"/>
    </source>
</evidence>
<dbReference type="InterPro" id="IPR003838">
    <property type="entry name" value="ABC3_permease_C"/>
</dbReference>
<dbReference type="InterPro" id="IPR040690">
    <property type="entry name" value="FtsX_ECD"/>
</dbReference>
<dbReference type="PIRSF" id="PIRSF003097">
    <property type="entry name" value="FtsX"/>
    <property type="match status" value="1"/>
</dbReference>
<dbReference type="GO" id="GO:0051301">
    <property type="term" value="P:cell division"/>
    <property type="evidence" value="ECO:0007669"/>
    <property type="project" value="UniProtKB-KW"/>
</dbReference>
<keyword evidence="8 10" id="KW-0472">Membrane</keyword>
<keyword evidence="6 11" id="KW-0812">Transmembrane</keyword>
<keyword evidence="5 10" id="KW-0132">Cell division</keyword>
<dbReference type="EMBL" id="MGAU01000033">
    <property type="protein sequence ID" value="OGK54396.1"/>
    <property type="molecule type" value="Genomic_DNA"/>
</dbReference>
<evidence type="ECO:0000313" key="14">
    <source>
        <dbReference type="EMBL" id="OGK54396.1"/>
    </source>
</evidence>
<evidence type="ECO:0000256" key="5">
    <source>
        <dbReference type="ARBA" id="ARBA00022618"/>
    </source>
</evidence>
<sequence>MIRHLKTAAKHIRRSPYQALAAVMTMTLTFYIAAVFFLTALGLQVILKSFERQPQITVFFSDIKTEEEVKTLDDRLKQTGKVERTVYVSKEEALKIYHEQNKDDPLLLEMVTADILPASLEIVPKRPEYLEEFASILSSEPGVEDVIYQKDIVDKLLMWVKAARLAGISLVSVLGMVSVLVLLTVIGMKIALREKEIAILRLLGATSWYIRWPFLFEGGIYGLLSAVAAWGATYLTVLYTEPFIRSFLSGGPQLSAPPEFMVLVLAGMVAGGLVLSIIGSFLALIRYT</sequence>
<proteinExistence type="inferred from homology"/>
<evidence type="ECO:0000259" key="13">
    <source>
        <dbReference type="Pfam" id="PF18075"/>
    </source>
</evidence>
<dbReference type="Pfam" id="PF18075">
    <property type="entry name" value="FtsX_ECD"/>
    <property type="match status" value="1"/>
</dbReference>